<comment type="similarity">
    <text evidence="3">Belongs to the arginase family.</text>
</comment>
<comment type="caution">
    <text evidence="4">The sequence shown here is derived from an EMBL/GenBank/DDBJ whole genome shotgun (WGS) entry which is preliminary data.</text>
</comment>
<protein>
    <submittedName>
        <fullName evidence="4">Arginase</fullName>
    </submittedName>
</protein>
<dbReference type="Pfam" id="PF00491">
    <property type="entry name" value="Arginase"/>
    <property type="match status" value="1"/>
</dbReference>
<dbReference type="InterPro" id="IPR006035">
    <property type="entry name" value="Ureohydrolase"/>
</dbReference>
<keyword evidence="1" id="KW-0479">Metal-binding</keyword>
<dbReference type="PROSITE" id="PS51409">
    <property type="entry name" value="ARGINASE_2"/>
    <property type="match status" value="1"/>
</dbReference>
<evidence type="ECO:0000313" key="5">
    <source>
        <dbReference type="Proteomes" id="UP000196102"/>
    </source>
</evidence>
<evidence type="ECO:0000313" key="4">
    <source>
        <dbReference type="EMBL" id="OUS18791.1"/>
    </source>
</evidence>
<reference evidence="5" key="1">
    <citation type="journal article" date="2017" name="Proc. Natl. Acad. Sci. U.S.A.">
        <title>Simulation of Deepwater Horizon oil plume reveals substrate specialization within a complex community of hydrocarbon-degraders.</title>
        <authorList>
            <person name="Hu P."/>
            <person name="Dubinsky E.A."/>
            <person name="Probst A.J."/>
            <person name="Wang J."/>
            <person name="Sieber C.M.K."/>
            <person name="Tom L.M."/>
            <person name="Gardinali P."/>
            <person name="Banfield J.F."/>
            <person name="Atlas R.M."/>
            <person name="Andersen G.L."/>
        </authorList>
    </citation>
    <scope>NUCLEOTIDE SEQUENCE [LARGE SCALE GENOMIC DNA]</scope>
</reference>
<dbReference type="CDD" id="cd09988">
    <property type="entry name" value="Formimidoylglutamase"/>
    <property type="match status" value="1"/>
</dbReference>
<evidence type="ECO:0000256" key="2">
    <source>
        <dbReference type="ARBA" id="ARBA00022801"/>
    </source>
</evidence>
<organism evidence="4 5">
    <name type="scientific">Nonlabens dokdonensis</name>
    <dbReference type="NCBI Taxonomy" id="328515"/>
    <lineage>
        <taxon>Bacteria</taxon>
        <taxon>Pseudomonadati</taxon>
        <taxon>Bacteroidota</taxon>
        <taxon>Flavobacteriia</taxon>
        <taxon>Flavobacteriales</taxon>
        <taxon>Flavobacteriaceae</taxon>
        <taxon>Nonlabens</taxon>
    </lineage>
</organism>
<dbReference type="PANTHER" id="PTHR11358:SF26">
    <property type="entry name" value="GUANIDINO ACID HYDROLASE, MITOCHONDRIAL"/>
    <property type="match status" value="1"/>
</dbReference>
<keyword evidence="2" id="KW-0378">Hydrolase</keyword>
<name>A0A1Z8B875_9FLAO</name>
<dbReference type="PANTHER" id="PTHR11358">
    <property type="entry name" value="ARGINASE/AGMATINASE"/>
    <property type="match status" value="1"/>
</dbReference>
<dbReference type="SUPFAM" id="SSF52768">
    <property type="entry name" value="Arginase/deacetylase"/>
    <property type="match status" value="1"/>
</dbReference>
<proteinExistence type="inferred from homology"/>
<dbReference type="GO" id="GO:0046872">
    <property type="term" value="F:metal ion binding"/>
    <property type="evidence" value="ECO:0007669"/>
    <property type="project" value="UniProtKB-KW"/>
</dbReference>
<dbReference type="GO" id="GO:0008783">
    <property type="term" value="F:agmatinase activity"/>
    <property type="evidence" value="ECO:0007669"/>
    <property type="project" value="TreeGrafter"/>
</dbReference>
<dbReference type="EMBL" id="MAAX01000055">
    <property type="protein sequence ID" value="OUS18791.1"/>
    <property type="molecule type" value="Genomic_DNA"/>
</dbReference>
<dbReference type="RefSeq" id="WP_303685937.1">
    <property type="nucleotide sequence ID" value="NZ_CAJXYO010000012.1"/>
</dbReference>
<sequence>MSKHFNFFKDKHLQKFISNRYDLNDSESYELEDGSISFAQSIEICEDVEDLTNVKAKYVLFGIPEDIGVRANMGRAGASEAWNAFLKSFLSLQQTSVNDVSRFCVLGNVFTDDLMQQAKDLNPSKHNERKQLSDLISLLDHRVSEIATKIMEAGKVPIVIGGGHNNSYPLLRSCGYSESIDCINIDAHTDLRVAKGRHSGNGFSHALENGYLKSYFMIGIQENYLSKPMVDFIENKDQIGYSVYDIESSKVKSEVEKAINHIDSSHFSLEIDMDAVANFPSSAQSPVGYTFQELRNLMSEIIKQASSFPKYIHICEAAPKYGYENQVGKALATLANDLP</sequence>
<accession>A0A1Z8B875</accession>
<dbReference type="Proteomes" id="UP000196102">
    <property type="component" value="Unassembled WGS sequence"/>
</dbReference>
<gene>
    <name evidence="4" type="ORF">A9Q93_03170</name>
</gene>
<dbReference type="AlphaFoldDB" id="A0A1Z8B875"/>
<dbReference type="Gene3D" id="3.40.800.10">
    <property type="entry name" value="Ureohydrolase domain"/>
    <property type="match status" value="1"/>
</dbReference>
<dbReference type="GO" id="GO:0033389">
    <property type="term" value="P:putrescine biosynthetic process from arginine, via agmatine"/>
    <property type="evidence" value="ECO:0007669"/>
    <property type="project" value="TreeGrafter"/>
</dbReference>
<evidence type="ECO:0000256" key="1">
    <source>
        <dbReference type="ARBA" id="ARBA00022723"/>
    </source>
</evidence>
<dbReference type="InterPro" id="IPR023696">
    <property type="entry name" value="Ureohydrolase_dom_sf"/>
</dbReference>
<evidence type="ECO:0000256" key="3">
    <source>
        <dbReference type="PROSITE-ProRule" id="PRU00742"/>
    </source>
</evidence>